<dbReference type="InterPro" id="IPR001932">
    <property type="entry name" value="PPM-type_phosphatase-like_dom"/>
</dbReference>
<dbReference type="SUPFAM" id="SSF81606">
    <property type="entry name" value="PP2C-like"/>
    <property type="match status" value="1"/>
</dbReference>
<sequence length="376" mass="41771">MAKILLAAESLDNIVPIKTILEANGHETMACPVAIDVLSIVLTEGMEIVILQLIEGSDRVLEIVRTIKNDDIAKGIPILLLANSEDEPDTITSGLEAGADDYMVEPVSNMELSTRIDTMVRLKDLGKNIKQARMVMKEEVDMAHYAQFAMLPTTFPYAEDVSFHTEYIATGDLGGDYYDVTDHEMGRIGIILADISGHGPSAALIVSILKSIWDSNKDMTRSPSMLAEMINDQLLRFTPAERFASLFHGIYNINDRSLNYVRCGHPYPFVLRKNGGAIERLEASGDFVGIHKDFYVEEETIRLEKGDRLLVYSDGLIESCDKQETIYGFDRLTTKLKDNFDMDGATLVSALVADTIEFCQGEKLPDDVTIMLMEAL</sequence>
<organism evidence="3">
    <name type="scientific">hydrothermal vent metagenome</name>
    <dbReference type="NCBI Taxonomy" id="652676"/>
    <lineage>
        <taxon>unclassified sequences</taxon>
        <taxon>metagenomes</taxon>
        <taxon>ecological metagenomes</taxon>
    </lineage>
</organism>
<dbReference type="InterPro" id="IPR052016">
    <property type="entry name" value="Bact_Sigma-Reg"/>
</dbReference>
<dbReference type="InterPro" id="IPR036457">
    <property type="entry name" value="PPM-type-like_dom_sf"/>
</dbReference>
<evidence type="ECO:0000313" key="3">
    <source>
        <dbReference type="EMBL" id="VAX21447.1"/>
    </source>
</evidence>
<name>A0A3B1CXU1_9ZZZZ</name>
<dbReference type="PROSITE" id="PS50110">
    <property type="entry name" value="RESPONSE_REGULATORY"/>
    <property type="match status" value="1"/>
</dbReference>
<dbReference type="PANTHER" id="PTHR43156:SF2">
    <property type="entry name" value="STAGE II SPORULATION PROTEIN E"/>
    <property type="match status" value="1"/>
</dbReference>
<dbReference type="AlphaFoldDB" id="A0A3B1CXU1"/>
<dbReference type="InterPro" id="IPR001789">
    <property type="entry name" value="Sig_transdc_resp-reg_receiver"/>
</dbReference>
<evidence type="ECO:0000259" key="2">
    <source>
        <dbReference type="PROSITE" id="PS50110"/>
    </source>
</evidence>
<dbReference type="Gene3D" id="3.40.50.2300">
    <property type="match status" value="1"/>
</dbReference>
<dbReference type="InterPro" id="IPR011006">
    <property type="entry name" value="CheY-like_superfamily"/>
</dbReference>
<dbReference type="GO" id="GO:0000160">
    <property type="term" value="P:phosphorelay signal transduction system"/>
    <property type="evidence" value="ECO:0007669"/>
    <property type="project" value="InterPro"/>
</dbReference>
<proteinExistence type="predicted"/>
<gene>
    <name evidence="3" type="ORF">MNBD_NITROSPINAE01-437</name>
</gene>
<dbReference type="Pfam" id="PF07228">
    <property type="entry name" value="SpoIIE"/>
    <property type="match status" value="1"/>
</dbReference>
<dbReference type="SMART" id="SM00331">
    <property type="entry name" value="PP2C_SIG"/>
    <property type="match status" value="1"/>
</dbReference>
<dbReference type="PANTHER" id="PTHR43156">
    <property type="entry name" value="STAGE II SPORULATION PROTEIN E-RELATED"/>
    <property type="match status" value="1"/>
</dbReference>
<protein>
    <recommendedName>
        <fullName evidence="2">Response regulatory domain-containing protein</fullName>
    </recommendedName>
</protein>
<accession>A0A3B1CXU1</accession>
<dbReference type="Gene3D" id="3.60.40.10">
    <property type="entry name" value="PPM-type phosphatase domain"/>
    <property type="match status" value="1"/>
</dbReference>
<dbReference type="SUPFAM" id="SSF52172">
    <property type="entry name" value="CheY-like"/>
    <property type="match status" value="1"/>
</dbReference>
<reference evidence="3" key="1">
    <citation type="submission" date="2018-06" db="EMBL/GenBank/DDBJ databases">
        <authorList>
            <person name="Zhirakovskaya E."/>
        </authorList>
    </citation>
    <scope>NUCLEOTIDE SEQUENCE</scope>
</reference>
<feature type="domain" description="Response regulatory" evidence="2">
    <location>
        <begin position="3"/>
        <end position="120"/>
    </location>
</feature>
<dbReference type="GO" id="GO:0016791">
    <property type="term" value="F:phosphatase activity"/>
    <property type="evidence" value="ECO:0007669"/>
    <property type="project" value="TreeGrafter"/>
</dbReference>
<dbReference type="EMBL" id="UOGC01000120">
    <property type="protein sequence ID" value="VAX21447.1"/>
    <property type="molecule type" value="Genomic_DNA"/>
</dbReference>
<keyword evidence="1" id="KW-0378">Hydrolase</keyword>
<evidence type="ECO:0000256" key="1">
    <source>
        <dbReference type="ARBA" id="ARBA00022801"/>
    </source>
</evidence>